<dbReference type="CDD" id="cd03598">
    <property type="entry name" value="CLECT_EMBP_like"/>
    <property type="match status" value="1"/>
</dbReference>
<dbReference type="GO" id="GO:0042119">
    <property type="term" value="P:neutrophil activation"/>
    <property type="evidence" value="ECO:0007669"/>
    <property type="project" value="Ensembl"/>
</dbReference>
<organism evidence="7 8">
    <name type="scientific">Marmota marmota marmota</name>
    <name type="common">Alpine marmot</name>
    <dbReference type="NCBI Taxonomy" id="9994"/>
    <lineage>
        <taxon>Eukaryota</taxon>
        <taxon>Metazoa</taxon>
        <taxon>Chordata</taxon>
        <taxon>Craniata</taxon>
        <taxon>Vertebrata</taxon>
        <taxon>Euteleostomi</taxon>
        <taxon>Mammalia</taxon>
        <taxon>Eutheria</taxon>
        <taxon>Euarchontoglires</taxon>
        <taxon>Glires</taxon>
        <taxon>Rodentia</taxon>
        <taxon>Sciuromorpha</taxon>
        <taxon>Sciuridae</taxon>
        <taxon>Xerinae</taxon>
        <taxon>Marmotini</taxon>
        <taxon>Marmota</taxon>
    </lineage>
</organism>
<dbReference type="GeneID" id="107135378"/>
<dbReference type="InterPro" id="IPR050111">
    <property type="entry name" value="C-type_lectin/snaclec_domain"/>
</dbReference>
<keyword evidence="3" id="KW-1015">Disulfide bond</keyword>
<dbReference type="GO" id="GO:0045575">
    <property type="term" value="P:basophil activation"/>
    <property type="evidence" value="ECO:0007669"/>
    <property type="project" value="Ensembl"/>
</dbReference>
<feature type="domain" description="C-type lectin" evidence="6">
    <location>
        <begin position="112"/>
        <end position="224"/>
    </location>
</feature>
<dbReference type="GO" id="GO:0030246">
    <property type="term" value="F:carbohydrate binding"/>
    <property type="evidence" value="ECO:0007669"/>
    <property type="project" value="UniProtKB-KW"/>
</dbReference>
<evidence type="ECO:0000256" key="2">
    <source>
        <dbReference type="ARBA" id="ARBA00022734"/>
    </source>
</evidence>
<dbReference type="OrthoDB" id="6369810at2759"/>
<dbReference type="PROSITE" id="PS00615">
    <property type="entry name" value="C_TYPE_LECTIN_1"/>
    <property type="match status" value="1"/>
</dbReference>
<dbReference type="KEGG" id="mmma:107135378"/>
<dbReference type="Ensembl" id="ENSMMMT00000022491.1">
    <property type="protein sequence ID" value="ENSMMMP00000019785.1"/>
    <property type="gene ID" value="ENSMMMG00000017511.1"/>
</dbReference>
<dbReference type="InterPro" id="IPR016186">
    <property type="entry name" value="C-type_lectin-like/link_sf"/>
</dbReference>
<evidence type="ECO:0000256" key="1">
    <source>
        <dbReference type="ARBA" id="ARBA00022729"/>
    </source>
</evidence>
<dbReference type="GO" id="GO:0019370">
    <property type="term" value="P:leukotriene biosynthetic process"/>
    <property type="evidence" value="ECO:0007669"/>
    <property type="project" value="Ensembl"/>
</dbReference>
<dbReference type="GO" id="GO:0006955">
    <property type="term" value="P:immune response"/>
    <property type="evidence" value="ECO:0007669"/>
    <property type="project" value="InterPro"/>
</dbReference>
<dbReference type="GO" id="GO:0017148">
    <property type="term" value="P:negative regulation of translation"/>
    <property type="evidence" value="ECO:0007669"/>
    <property type="project" value="Ensembl"/>
</dbReference>
<feature type="region of interest" description="Disordered" evidence="4">
    <location>
        <begin position="32"/>
        <end position="56"/>
    </location>
</feature>
<keyword evidence="2" id="KW-0430">Lectin</keyword>
<dbReference type="GeneTree" id="ENSGT00440000039859"/>
<proteinExistence type="predicted"/>
<dbReference type="InterPro" id="IPR018378">
    <property type="entry name" value="C-type_lectin_CS"/>
</dbReference>
<dbReference type="CTD" id="10394"/>
<keyword evidence="8" id="KW-1185">Reference proteome</keyword>
<name>A0A8C5ZU19_MARMA</name>
<dbReference type="InterPro" id="IPR002352">
    <property type="entry name" value="Eosinophil_major_basic"/>
</dbReference>
<dbReference type="FunFam" id="3.10.100.10:FF:000090">
    <property type="entry name" value="Proteoglycan 2, bone marrow"/>
    <property type="match status" value="1"/>
</dbReference>
<dbReference type="InterPro" id="IPR001304">
    <property type="entry name" value="C-type_lectin-like"/>
</dbReference>
<sequence length="225" mass="25221">MKHPLHLALLLLGTVSALYLENDAPHLESLKTETDLDQDPDGSGEQKGELALTEEGIQVEGDEVKTSGYQEAFEDEEAVESGPPPLEHNLLCPREEDTVQIQGDSGCKTCRYLLVQTPKTFSQAQNVCRRCYQGNLVSIHNYNFNYRVHCLASKINQAQIWIGGVLRGWFLWKKFCWTDGSSWNFAYWASGQPGCSGGHCVTLCTGDGHWRRAPCHRQLPFVCSF</sequence>
<dbReference type="AlphaFoldDB" id="A0A8C5ZU19"/>
<evidence type="ECO:0000313" key="8">
    <source>
        <dbReference type="Proteomes" id="UP000694407"/>
    </source>
</evidence>
<evidence type="ECO:0000259" key="6">
    <source>
        <dbReference type="PROSITE" id="PS50041"/>
    </source>
</evidence>
<feature type="chain" id="PRO_5044151382" evidence="5">
    <location>
        <begin position="18"/>
        <end position="225"/>
    </location>
</feature>
<dbReference type="PRINTS" id="PR00770">
    <property type="entry name" value="EMAJORBASICP"/>
</dbReference>
<dbReference type="GO" id="GO:0001694">
    <property type="term" value="P:histamine biosynthetic process"/>
    <property type="evidence" value="ECO:0007669"/>
    <property type="project" value="Ensembl"/>
</dbReference>
<evidence type="ECO:0000256" key="3">
    <source>
        <dbReference type="ARBA" id="ARBA00023157"/>
    </source>
</evidence>
<dbReference type="Gene3D" id="3.10.100.10">
    <property type="entry name" value="Mannose-Binding Protein A, subunit A"/>
    <property type="match status" value="1"/>
</dbReference>
<dbReference type="InterPro" id="IPR016187">
    <property type="entry name" value="CTDL_fold"/>
</dbReference>
<dbReference type="RefSeq" id="XP_015332744.1">
    <property type="nucleotide sequence ID" value="XM_015477258.2"/>
</dbReference>
<gene>
    <name evidence="7" type="primary">PRG3</name>
</gene>
<feature type="signal peptide" evidence="5">
    <location>
        <begin position="1"/>
        <end position="17"/>
    </location>
</feature>
<reference evidence="7" key="2">
    <citation type="submission" date="2025-09" db="UniProtKB">
        <authorList>
            <consortium name="Ensembl"/>
        </authorList>
    </citation>
    <scope>IDENTIFICATION</scope>
</reference>
<dbReference type="SMART" id="SM00034">
    <property type="entry name" value="CLECT"/>
    <property type="match status" value="1"/>
</dbReference>
<accession>A0A8C5ZU19</accession>
<dbReference type="GO" id="GO:0032757">
    <property type="term" value="P:positive regulation of interleukin-8 production"/>
    <property type="evidence" value="ECO:0007669"/>
    <property type="project" value="Ensembl"/>
</dbReference>
<evidence type="ECO:0000313" key="7">
    <source>
        <dbReference type="Ensembl" id="ENSMMMP00000019785.1"/>
    </source>
</evidence>
<evidence type="ECO:0000256" key="5">
    <source>
        <dbReference type="SAM" id="SignalP"/>
    </source>
</evidence>
<dbReference type="GO" id="GO:0042554">
    <property type="term" value="P:superoxide anion generation"/>
    <property type="evidence" value="ECO:0007669"/>
    <property type="project" value="Ensembl"/>
</dbReference>
<dbReference type="PROSITE" id="PS50041">
    <property type="entry name" value="C_TYPE_LECTIN_2"/>
    <property type="match status" value="1"/>
</dbReference>
<dbReference type="SUPFAM" id="SSF56436">
    <property type="entry name" value="C-type lectin-like"/>
    <property type="match status" value="1"/>
</dbReference>
<reference evidence="7" key="1">
    <citation type="submission" date="2025-08" db="UniProtKB">
        <authorList>
            <consortium name="Ensembl"/>
        </authorList>
    </citation>
    <scope>IDENTIFICATION</scope>
</reference>
<keyword evidence="1 5" id="KW-0732">Signal</keyword>
<dbReference type="InterPro" id="IPR033816">
    <property type="entry name" value="EMBP_CTLD"/>
</dbReference>
<dbReference type="Pfam" id="PF00059">
    <property type="entry name" value="Lectin_C"/>
    <property type="match status" value="1"/>
</dbReference>
<protein>
    <submittedName>
        <fullName evidence="7">Proteoglycan 3, pro eosinophil major basic protein 2</fullName>
    </submittedName>
</protein>
<dbReference type="PANTHER" id="PTHR22803">
    <property type="entry name" value="MANNOSE, PHOSPHOLIPASE, LECTIN RECEPTOR RELATED"/>
    <property type="match status" value="1"/>
</dbReference>
<dbReference type="Proteomes" id="UP000694407">
    <property type="component" value="Unplaced"/>
</dbReference>
<evidence type="ECO:0000256" key="4">
    <source>
        <dbReference type="SAM" id="MobiDB-lite"/>
    </source>
</evidence>